<dbReference type="AlphaFoldDB" id="D1NUG6"/>
<sequence>MGGRMDGLVRKRGEWRGGVVWGCGDLRAWERRALMMVTKVGVKA</sequence>
<organism evidence="1 2">
    <name type="scientific">Bifidobacterium gallicum DSM 20093 = LMG 11596</name>
    <dbReference type="NCBI Taxonomy" id="561180"/>
    <lineage>
        <taxon>Bacteria</taxon>
        <taxon>Bacillati</taxon>
        <taxon>Actinomycetota</taxon>
        <taxon>Actinomycetes</taxon>
        <taxon>Bifidobacteriales</taxon>
        <taxon>Bifidobacteriaceae</taxon>
        <taxon>Bifidobacterium</taxon>
    </lineage>
</organism>
<gene>
    <name evidence="1" type="ORF">BIFGAL_03489</name>
</gene>
<name>D1NUG6_9BIFI</name>
<protein>
    <submittedName>
        <fullName evidence="1">Uncharacterized protein</fullName>
    </submittedName>
</protein>
<reference evidence="1 2" key="1">
    <citation type="submission" date="2009-11" db="EMBL/GenBank/DDBJ databases">
        <authorList>
            <person name="Weinstock G."/>
            <person name="Sodergren E."/>
            <person name="Clifton S."/>
            <person name="Fulton L."/>
            <person name="Fulton B."/>
            <person name="Courtney L."/>
            <person name="Fronick C."/>
            <person name="Harrison M."/>
            <person name="Strong C."/>
            <person name="Farmer C."/>
            <person name="Delahaunty K."/>
            <person name="Markovic C."/>
            <person name="Hall O."/>
            <person name="Minx P."/>
            <person name="Tomlinson C."/>
            <person name="Mitreva M."/>
            <person name="Nelson J."/>
            <person name="Hou S."/>
            <person name="Wollam A."/>
            <person name="Pepin K.H."/>
            <person name="Johnson M."/>
            <person name="Bhonagiri V."/>
            <person name="Nash W.E."/>
            <person name="Warren W."/>
            <person name="Chinwalla A."/>
            <person name="Mardis E.R."/>
            <person name="Wilson R.K."/>
        </authorList>
    </citation>
    <scope>NUCLEOTIDE SEQUENCE [LARGE SCALE GENOMIC DNA]</scope>
    <source>
        <strain evidence="1 2">DSM 20093</strain>
    </source>
</reference>
<dbReference type="STRING" id="561180.BIFGAL_03489"/>
<comment type="caution">
    <text evidence="1">The sequence shown here is derived from an EMBL/GenBank/DDBJ whole genome shotgun (WGS) entry which is preliminary data.</text>
</comment>
<proteinExistence type="predicted"/>
<evidence type="ECO:0000313" key="2">
    <source>
        <dbReference type="Proteomes" id="UP000003656"/>
    </source>
</evidence>
<accession>D1NUG6</accession>
<dbReference type="EMBL" id="ABXB03000002">
    <property type="protein sequence ID" value="EFA23370.1"/>
    <property type="molecule type" value="Genomic_DNA"/>
</dbReference>
<evidence type="ECO:0000313" key="1">
    <source>
        <dbReference type="EMBL" id="EFA23370.1"/>
    </source>
</evidence>
<dbReference type="Proteomes" id="UP000003656">
    <property type="component" value="Unassembled WGS sequence"/>
</dbReference>